<dbReference type="RefSeq" id="XP_059605648.1">
    <property type="nucleotide sequence ID" value="XM_059745700.1"/>
</dbReference>
<reference evidence="1" key="2">
    <citation type="submission" date="2025-08" db="UniProtKB">
        <authorList>
            <consortium name="RefSeq"/>
        </authorList>
    </citation>
    <scope>IDENTIFICATION</scope>
</reference>
<dbReference type="KEGG" id="ang:An18g03050"/>
<organism evidence="1">
    <name type="scientific">Aspergillus niger</name>
    <dbReference type="NCBI Taxonomy" id="5061"/>
    <lineage>
        <taxon>Eukaryota</taxon>
        <taxon>Fungi</taxon>
        <taxon>Dikarya</taxon>
        <taxon>Ascomycota</taxon>
        <taxon>Pezizomycotina</taxon>
        <taxon>Eurotiomycetes</taxon>
        <taxon>Eurotiomycetidae</taxon>
        <taxon>Eurotiales</taxon>
        <taxon>Aspergillaceae</taxon>
        <taxon>Aspergillus</taxon>
        <taxon>Aspergillus subgen. Circumdati</taxon>
    </lineage>
</organism>
<protein>
    <submittedName>
        <fullName evidence="1">Uncharacterized protein</fullName>
    </submittedName>
</protein>
<sequence length="160" mass="17122">MHTRMVTHIPRATVVKEIDGEKGTGPVPHLALCRRICGPKPEGHCFKALLGVTLEVLASRLPGGEGEGGIIGHKRASCIIYLILTHLGQAGCGDLLPEIKVWRMVTTKVGPSGSKDHPQSIGIDWKIDAPGYCSKWNDDLNFLLGGKWKRSGATAGLSGH</sequence>
<proteinExistence type="predicted"/>
<evidence type="ECO:0000313" key="1">
    <source>
        <dbReference type="RefSeq" id="XP_059605648.1"/>
    </source>
</evidence>
<accession>A0AAJ8BXS3</accession>
<dbReference type="AlphaFoldDB" id="A0AAJ8BXS3"/>
<name>A0AAJ8BXS3_ASPNG</name>
<gene>
    <name evidence="1" type="ORF">An18g03050</name>
</gene>
<dbReference type="GeneID" id="84593687"/>
<dbReference type="VEuPathDB" id="FungiDB:An18g03050"/>
<reference evidence="1" key="1">
    <citation type="submission" date="2025-02" db="EMBL/GenBank/DDBJ databases">
        <authorList>
            <consortium name="NCBI Genome Project"/>
        </authorList>
    </citation>
    <scope>NUCLEOTIDE SEQUENCE</scope>
</reference>